<comment type="caution">
    <text evidence="2">The sequence shown here is derived from an EMBL/GenBank/DDBJ whole genome shotgun (WGS) entry which is preliminary data.</text>
</comment>
<evidence type="ECO:0000313" key="3">
    <source>
        <dbReference type="Proteomes" id="UP000244450"/>
    </source>
</evidence>
<keyword evidence="3" id="KW-1185">Reference proteome</keyword>
<dbReference type="EMBL" id="QCYK01000004">
    <property type="protein sequence ID" value="PUZ21744.1"/>
    <property type="molecule type" value="Genomic_DNA"/>
</dbReference>
<organism evidence="2 3">
    <name type="scientific">Chitinophaga parva</name>
    <dbReference type="NCBI Taxonomy" id="2169414"/>
    <lineage>
        <taxon>Bacteria</taxon>
        <taxon>Pseudomonadati</taxon>
        <taxon>Bacteroidota</taxon>
        <taxon>Chitinophagia</taxon>
        <taxon>Chitinophagales</taxon>
        <taxon>Chitinophagaceae</taxon>
        <taxon>Chitinophaga</taxon>
    </lineage>
</organism>
<protein>
    <recommendedName>
        <fullName evidence="1">Hemerythrin-like domain-containing protein</fullName>
    </recommendedName>
</protein>
<evidence type="ECO:0000313" key="2">
    <source>
        <dbReference type="EMBL" id="PUZ21744.1"/>
    </source>
</evidence>
<evidence type="ECO:0000259" key="1">
    <source>
        <dbReference type="Pfam" id="PF01814"/>
    </source>
</evidence>
<sequence>MLVEHQRLLKACEYLKTQHSTPLTTQERLAYVVKVFQGEMVPHIQKEEYIFEACRGKIPELDFLIGELEAEHLYLSRLYSNLTETTELDKVIDQIVEGLEAHIIKEEEHVYIMIQQYLPDVIDKISW</sequence>
<proteinExistence type="predicted"/>
<reference evidence="2 3" key="1">
    <citation type="submission" date="2018-04" db="EMBL/GenBank/DDBJ databases">
        <title>Chitinophaga fuyangensis sp. nov., isolated from soil in a chemical factory.</title>
        <authorList>
            <person name="Chen K."/>
        </authorList>
    </citation>
    <scope>NUCLEOTIDE SEQUENCE [LARGE SCALE GENOMIC DNA]</scope>
    <source>
        <strain evidence="2 3">LY-1</strain>
    </source>
</reference>
<dbReference type="AlphaFoldDB" id="A0A2T7BBH2"/>
<dbReference type="Proteomes" id="UP000244450">
    <property type="component" value="Unassembled WGS sequence"/>
</dbReference>
<dbReference type="Gene3D" id="1.20.120.520">
    <property type="entry name" value="nmb1532 protein domain like"/>
    <property type="match status" value="1"/>
</dbReference>
<feature type="domain" description="Hemerythrin-like" evidence="1">
    <location>
        <begin position="3"/>
        <end position="111"/>
    </location>
</feature>
<accession>A0A2T7BBH2</accession>
<dbReference type="InterPro" id="IPR012312">
    <property type="entry name" value="Hemerythrin-like"/>
</dbReference>
<dbReference type="Pfam" id="PF01814">
    <property type="entry name" value="Hemerythrin"/>
    <property type="match status" value="1"/>
</dbReference>
<name>A0A2T7BBH2_9BACT</name>
<gene>
    <name evidence="2" type="ORF">DCC81_24455</name>
</gene>